<dbReference type="GO" id="GO:0009229">
    <property type="term" value="P:thiamine diphosphate biosynthetic process"/>
    <property type="evidence" value="ECO:0007669"/>
    <property type="project" value="InterPro"/>
</dbReference>
<keyword evidence="8" id="KW-1185">Reference proteome</keyword>
<keyword evidence="1 7" id="KW-0808">Transferase</keyword>
<organism evidence="7 8">
    <name type="scientific">Aurantimonas aggregata</name>
    <dbReference type="NCBI Taxonomy" id="2047720"/>
    <lineage>
        <taxon>Bacteria</taxon>
        <taxon>Pseudomonadati</taxon>
        <taxon>Pseudomonadota</taxon>
        <taxon>Alphaproteobacteria</taxon>
        <taxon>Hyphomicrobiales</taxon>
        <taxon>Aurantimonadaceae</taxon>
        <taxon>Aurantimonas</taxon>
    </lineage>
</organism>
<dbReference type="GO" id="GO:0030975">
    <property type="term" value="F:thiamine binding"/>
    <property type="evidence" value="ECO:0007669"/>
    <property type="project" value="InterPro"/>
</dbReference>
<dbReference type="GO" id="GO:0016301">
    <property type="term" value="F:kinase activity"/>
    <property type="evidence" value="ECO:0007669"/>
    <property type="project" value="UniProtKB-KW"/>
</dbReference>
<keyword evidence="2" id="KW-0547">Nucleotide-binding</keyword>
<evidence type="ECO:0000256" key="1">
    <source>
        <dbReference type="ARBA" id="ARBA00022679"/>
    </source>
</evidence>
<dbReference type="InterPro" id="IPR053149">
    <property type="entry name" value="TPK"/>
</dbReference>
<dbReference type="GO" id="GO:0005524">
    <property type="term" value="F:ATP binding"/>
    <property type="evidence" value="ECO:0007669"/>
    <property type="project" value="UniProtKB-KW"/>
</dbReference>
<keyword evidence="4" id="KW-0067">ATP-binding</keyword>
<proteinExistence type="predicted"/>
<feature type="domain" description="Thiamin pyrophosphokinase thiamin-binding" evidence="6">
    <location>
        <begin position="130"/>
        <end position="203"/>
    </location>
</feature>
<dbReference type="InterPro" id="IPR006282">
    <property type="entry name" value="Thi_PPkinase"/>
</dbReference>
<dbReference type="EC" id="2.7.6.2" evidence="5"/>
<name>A0A6L9MI41_9HYPH</name>
<dbReference type="Pfam" id="PF04263">
    <property type="entry name" value="TPK_catalytic"/>
    <property type="match status" value="1"/>
</dbReference>
<dbReference type="RefSeq" id="WP_163044110.1">
    <property type="nucleotide sequence ID" value="NZ_JAAAMJ010000007.1"/>
</dbReference>
<dbReference type="Proteomes" id="UP000476332">
    <property type="component" value="Unassembled WGS sequence"/>
</dbReference>
<dbReference type="PANTHER" id="PTHR41299:SF1">
    <property type="entry name" value="THIAMINE PYROPHOSPHOKINASE"/>
    <property type="match status" value="1"/>
</dbReference>
<evidence type="ECO:0000256" key="2">
    <source>
        <dbReference type="ARBA" id="ARBA00022741"/>
    </source>
</evidence>
<dbReference type="InterPro" id="IPR007373">
    <property type="entry name" value="Thiamin_PyroPKinase_B1-bd"/>
</dbReference>
<protein>
    <recommendedName>
        <fullName evidence="5">Thiamine diphosphokinase</fullName>
        <ecNumber evidence="5">2.7.6.2</ecNumber>
    </recommendedName>
</protein>
<dbReference type="PANTHER" id="PTHR41299">
    <property type="entry name" value="THIAMINE PYROPHOSPHOKINASE"/>
    <property type="match status" value="1"/>
</dbReference>
<keyword evidence="3 7" id="KW-0418">Kinase</keyword>
<evidence type="ECO:0000313" key="7">
    <source>
        <dbReference type="EMBL" id="NDV87371.1"/>
    </source>
</evidence>
<dbReference type="SMART" id="SM00983">
    <property type="entry name" value="TPK_B1_binding"/>
    <property type="match status" value="1"/>
</dbReference>
<dbReference type="AlphaFoldDB" id="A0A6L9MI41"/>
<evidence type="ECO:0000256" key="3">
    <source>
        <dbReference type="ARBA" id="ARBA00022777"/>
    </source>
</evidence>
<accession>A0A6L9MI41</accession>
<dbReference type="NCBIfam" id="TIGR01378">
    <property type="entry name" value="thi_PPkinase"/>
    <property type="match status" value="1"/>
</dbReference>
<dbReference type="SUPFAM" id="SSF63999">
    <property type="entry name" value="Thiamin pyrophosphokinase, catalytic domain"/>
    <property type="match status" value="1"/>
</dbReference>
<dbReference type="GO" id="GO:0006772">
    <property type="term" value="P:thiamine metabolic process"/>
    <property type="evidence" value="ECO:0007669"/>
    <property type="project" value="UniProtKB-UniRule"/>
</dbReference>
<evidence type="ECO:0000259" key="6">
    <source>
        <dbReference type="SMART" id="SM00983"/>
    </source>
</evidence>
<dbReference type="Gene3D" id="3.40.50.10240">
    <property type="entry name" value="Thiamin pyrophosphokinase, catalytic domain"/>
    <property type="match status" value="1"/>
</dbReference>
<comment type="caution">
    <text evidence="7">The sequence shown here is derived from an EMBL/GenBank/DDBJ whole genome shotgun (WGS) entry which is preliminary data.</text>
</comment>
<evidence type="ECO:0000256" key="5">
    <source>
        <dbReference type="NCBIfam" id="TIGR01378"/>
    </source>
</evidence>
<evidence type="ECO:0000313" key="8">
    <source>
        <dbReference type="Proteomes" id="UP000476332"/>
    </source>
</evidence>
<sequence length="213" mass="22031">MSCFAILLAGRVDATPALRAALSGSRIIAADDGLRHAASLGVTPELWVGDFDSSPPTPPAGFADLPRETFPADKDRTDGELAIDAALARGATSLILVGALGGPRSDHAFAHLVLALRLAAAGLAVECFDGIEHAWPLSPTPRRFDLALGTQFSILKFSDLAGLTIAGAKWPLADVAVPFHSILTQSNEAAGPITVTVREGAAILLAQVDPAVR</sequence>
<gene>
    <name evidence="7" type="ORF">GTW51_11735</name>
</gene>
<dbReference type="InterPro" id="IPR007371">
    <property type="entry name" value="TPK_catalytic"/>
</dbReference>
<dbReference type="Pfam" id="PF04265">
    <property type="entry name" value="TPK_B1_binding"/>
    <property type="match status" value="1"/>
</dbReference>
<evidence type="ECO:0000256" key="4">
    <source>
        <dbReference type="ARBA" id="ARBA00022840"/>
    </source>
</evidence>
<dbReference type="InterPro" id="IPR036759">
    <property type="entry name" value="TPK_catalytic_sf"/>
</dbReference>
<dbReference type="EMBL" id="JAAAMJ010000007">
    <property type="protein sequence ID" value="NDV87371.1"/>
    <property type="molecule type" value="Genomic_DNA"/>
</dbReference>
<dbReference type="GO" id="GO:0004788">
    <property type="term" value="F:thiamine diphosphokinase activity"/>
    <property type="evidence" value="ECO:0007669"/>
    <property type="project" value="UniProtKB-UniRule"/>
</dbReference>
<reference evidence="7 8" key="1">
    <citation type="submission" date="2020-01" db="EMBL/GenBank/DDBJ databases">
        <title>Genomes of bacteria type strains.</title>
        <authorList>
            <person name="Chen J."/>
            <person name="Zhu S."/>
            <person name="Chen J."/>
        </authorList>
    </citation>
    <scope>NUCLEOTIDE SEQUENCE [LARGE SCALE GENOMIC DNA]</scope>
    <source>
        <strain evidence="7 8">KCTC 52919</strain>
    </source>
</reference>
<dbReference type="CDD" id="cd07995">
    <property type="entry name" value="TPK"/>
    <property type="match status" value="1"/>
</dbReference>